<keyword evidence="5" id="KW-0560">Oxidoreductase</keyword>
<evidence type="ECO:0000256" key="3">
    <source>
        <dbReference type="ARBA" id="ARBA00022982"/>
    </source>
</evidence>
<dbReference type="EMBL" id="JAVRQU010000009">
    <property type="protein sequence ID" value="KAK5698701.1"/>
    <property type="molecule type" value="Genomic_DNA"/>
</dbReference>
<dbReference type="CDD" id="cd06186">
    <property type="entry name" value="NOX_Duox_like_FAD_NADP"/>
    <property type="match status" value="1"/>
</dbReference>
<feature type="transmembrane region" description="Helical" evidence="8">
    <location>
        <begin position="97"/>
        <end position="119"/>
    </location>
</feature>
<keyword evidence="2 8" id="KW-0812">Transmembrane</keyword>
<feature type="domain" description="Ferric reductase NAD binding" evidence="10">
    <location>
        <begin position="447"/>
        <end position="494"/>
    </location>
</feature>
<keyword evidence="7 8" id="KW-0472">Membrane</keyword>
<evidence type="ECO:0000313" key="11">
    <source>
        <dbReference type="EMBL" id="KAK5698701.1"/>
    </source>
</evidence>
<dbReference type="InterPro" id="IPR013130">
    <property type="entry name" value="Fe3_Rdtase_TM_dom"/>
</dbReference>
<dbReference type="PANTHER" id="PTHR11972:SF69">
    <property type="entry name" value="FERRIC REDUCTION OXIDASE 6-RELATED"/>
    <property type="match status" value="1"/>
</dbReference>
<feature type="domain" description="Ferric oxidoreductase" evidence="9">
    <location>
        <begin position="155"/>
        <end position="287"/>
    </location>
</feature>
<evidence type="ECO:0000313" key="12">
    <source>
        <dbReference type="Proteomes" id="UP001310594"/>
    </source>
</evidence>
<feature type="transmembrane region" description="Helical" evidence="8">
    <location>
        <begin position="54"/>
        <end position="77"/>
    </location>
</feature>
<dbReference type="Gene3D" id="3.40.50.80">
    <property type="entry name" value="Nucleotide-binding domain of ferredoxin-NADP reductase (FNR) module"/>
    <property type="match status" value="1"/>
</dbReference>
<feature type="transmembrane region" description="Helical" evidence="8">
    <location>
        <begin position="272"/>
        <end position="290"/>
    </location>
</feature>
<evidence type="ECO:0000256" key="6">
    <source>
        <dbReference type="ARBA" id="ARBA00023065"/>
    </source>
</evidence>
<name>A0AAN7VRT3_9PEZI</name>
<feature type="transmembrane region" description="Helical" evidence="8">
    <location>
        <begin position="242"/>
        <end position="265"/>
    </location>
</feature>
<reference evidence="11" key="1">
    <citation type="submission" date="2023-08" db="EMBL/GenBank/DDBJ databases">
        <title>Black Yeasts Isolated from many extreme environments.</title>
        <authorList>
            <person name="Coleine C."/>
            <person name="Stajich J.E."/>
            <person name="Selbmann L."/>
        </authorList>
    </citation>
    <scope>NUCLEOTIDE SEQUENCE</scope>
    <source>
        <strain evidence="11">CCFEE 5810</strain>
    </source>
</reference>
<dbReference type="GO" id="GO:0005886">
    <property type="term" value="C:plasma membrane"/>
    <property type="evidence" value="ECO:0007669"/>
    <property type="project" value="TreeGrafter"/>
</dbReference>
<evidence type="ECO:0008006" key="13">
    <source>
        <dbReference type="Google" id="ProtNLM"/>
    </source>
</evidence>
<evidence type="ECO:0000256" key="8">
    <source>
        <dbReference type="SAM" id="Phobius"/>
    </source>
</evidence>
<sequence length="589" mass="64842">MASITSSRTTVLCYSILPALIAASAGLTIGLTFVPCYSSMCVEHFYPYQARLHIALFYTLLATLALLLAINTFSRTVRRVSAVWLLDFVFPLIDRRLSFGGLVVGMLIAMLAFGSIGYWEPAEYNWWDARGAAVHFTDSIQRVAWTGVTGHWLDIWIGLVIIPVGRHNILGKVFELHASALITFHKVLAYTLFLGSLVHGVLYYTFVGSIASAPAAVRQDFVVDNPMVTVEEASDKIPLNYLVLPTGVISFVLMLVVLITSLPALRRKAYDVFYAIHIICAVGITVLTSLHASTNFYFLLPGLFLWIADWILRVRSSLRKLQHIDVENAGSGWYRVHLPSAVPDTHLEQGPAMPLSVNPLATYYINIPSISKTQLHPFTAATTASSATAAILLFRQAPGRKAIKKSEKEWTWRVASAVDSASEKRSMMLARIEGPYHPMVSDIYTSDHFLLVAGGSGITGALSIAHWWASNHSPEGSRVKTLRLVWTVRSAEMARVDEFQQLQATMDAREDMAYVVHDSSKGGRLSCEDEVDRAAACPGKTWVYASGPAGLLADVEKACHVHSGGLRTVLIGGVVEKKSDLSWYVARWS</sequence>
<evidence type="ECO:0000256" key="2">
    <source>
        <dbReference type="ARBA" id="ARBA00022692"/>
    </source>
</evidence>
<evidence type="ECO:0000256" key="1">
    <source>
        <dbReference type="ARBA" id="ARBA00004141"/>
    </source>
</evidence>
<keyword evidence="3" id="KW-0249">Electron transport</keyword>
<dbReference type="GO" id="GO:0006811">
    <property type="term" value="P:monoatomic ion transport"/>
    <property type="evidence" value="ECO:0007669"/>
    <property type="project" value="UniProtKB-KW"/>
</dbReference>
<feature type="transmembrane region" description="Helical" evidence="8">
    <location>
        <begin position="187"/>
        <end position="206"/>
    </location>
</feature>
<keyword evidence="6" id="KW-0813">Transport</keyword>
<dbReference type="InterPro" id="IPR013121">
    <property type="entry name" value="Fe_red_NAD-bd_6"/>
</dbReference>
<dbReference type="Proteomes" id="UP001310594">
    <property type="component" value="Unassembled WGS sequence"/>
</dbReference>
<organism evidence="11 12">
    <name type="scientific">Elasticomyces elasticus</name>
    <dbReference type="NCBI Taxonomy" id="574655"/>
    <lineage>
        <taxon>Eukaryota</taxon>
        <taxon>Fungi</taxon>
        <taxon>Dikarya</taxon>
        <taxon>Ascomycota</taxon>
        <taxon>Pezizomycotina</taxon>
        <taxon>Dothideomycetes</taxon>
        <taxon>Dothideomycetidae</taxon>
        <taxon>Mycosphaerellales</taxon>
        <taxon>Teratosphaeriaceae</taxon>
        <taxon>Elasticomyces</taxon>
    </lineage>
</organism>
<dbReference type="Pfam" id="PF01794">
    <property type="entry name" value="Ferric_reduct"/>
    <property type="match status" value="1"/>
</dbReference>
<dbReference type="InterPro" id="IPR050369">
    <property type="entry name" value="RBOH/FRE"/>
</dbReference>
<evidence type="ECO:0000256" key="4">
    <source>
        <dbReference type="ARBA" id="ARBA00022989"/>
    </source>
</evidence>
<dbReference type="PANTHER" id="PTHR11972">
    <property type="entry name" value="NADPH OXIDASE"/>
    <property type="match status" value="1"/>
</dbReference>
<gene>
    <name evidence="11" type="ORF">LTR97_006349</name>
</gene>
<comment type="caution">
    <text evidence="11">The sequence shown here is derived from an EMBL/GenBank/DDBJ whole genome shotgun (WGS) entry which is preliminary data.</text>
</comment>
<keyword evidence="6" id="KW-0406">Ion transport</keyword>
<dbReference type="InterPro" id="IPR039261">
    <property type="entry name" value="FNR_nucleotide-bd"/>
</dbReference>
<dbReference type="Pfam" id="PF08030">
    <property type="entry name" value="NAD_binding_6"/>
    <property type="match status" value="1"/>
</dbReference>
<evidence type="ECO:0000259" key="9">
    <source>
        <dbReference type="Pfam" id="PF01794"/>
    </source>
</evidence>
<evidence type="ECO:0000259" key="10">
    <source>
        <dbReference type="Pfam" id="PF08030"/>
    </source>
</evidence>
<dbReference type="GO" id="GO:0016491">
    <property type="term" value="F:oxidoreductase activity"/>
    <property type="evidence" value="ECO:0007669"/>
    <property type="project" value="UniProtKB-KW"/>
</dbReference>
<comment type="subcellular location">
    <subcellularLocation>
        <location evidence="1">Membrane</location>
        <topology evidence="1">Multi-pass membrane protein</topology>
    </subcellularLocation>
</comment>
<accession>A0AAN7VRT3</accession>
<keyword evidence="4 8" id="KW-1133">Transmembrane helix</keyword>
<dbReference type="SUPFAM" id="SSF52343">
    <property type="entry name" value="Ferredoxin reductase-like, C-terminal NADP-linked domain"/>
    <property type="match status" value="1"/>
</dbReference>
<feature type="transmembrane region" description="Helical" evidence="8">
    <location>
        <begin position="12"/>
        <end position="34"/>
    </location>
</feature>
<dbReference type="AlphaFoldDB" id="A0AAN7VRT3"/>
<evidence type="ECO:0000256" key="5">
    <source>
        <dbReference type="ARBA" id="ARBA00023002"/>
    </source>
</evidence>
<feature type="transmembrane region" description="Helical" evidence="8">
    <location>
        <begin position="143"/>
        <end position="166"/>
    </location>
</feature>
<proteinExistence type="predicted"/>
<evidence type="ECO:0000256" key="7">
    <source>
        <dbReference type="ARBA" id="ARBA00023136"/>
    </source>
</evidence>
<protein>
    <recommendedName>
        <fullName evidence="13">FAD-binding FR-type domain-containing protein</fullName>
    </recommendedName>
</protein>